<dbReference type="AlphaFoldDB" id="A0A9P0ZK29"/>
<gene>
    <name evidence="2" type="ORF">CEURO_LOCUS15975</name>
</gene>
<evidence type="ECO:0000313" key="2">
    <source>
        <dbReference type="EMBL" id="CAH9102895.1"/>
    </source>
</evidence>
<feature type="region of interest" description="Disordered" evidence="1">
    <location>
        <begin position="1"/>
        <end position="90"/>
    </location>
</feature>
<protein>
    <submittedName>
        <fullName evidence="2">Uncharacterized protein</fullName>
    </submittedName>
</protein>
<dbReference type="OrthoDB" id="1324262at2759"/>
<feature type="compositionally biased region" description="Polar residues" evidence="1">
    <location>
        <begin position="60"/>
        <end position="85"/>
    </location>
</feature>
<comment type="caution">
    <text evidence="2">The sequence shown here is derived from an EMBL/GenBank/DDBJ whole genome shotgun (WGS) entry which is preliminary data.</text>
</comment>
<feature type="compositionally biased region" description="Basic residues" evidence="1">
    <location>
        <begin position="26"/>
        <end position="35"/>
    </location>
</feature>
<feature type="compositionally biased region" description="Basic and acidic residues" evidence="1">
    <location>
        <begin position="40"/>
        <end position="55"/>
    </location>
</feature>
<name>A0A9P0ZK29_CUSEU</name>
<accession>A0A9P0ZK29</accession>
<keyword evidence="3" id="KW-1185">Reference proteome</keyword>
<evidence type="ECO:0000256" key="1">
    <source>
        <dbReference type="SAM" id="MobiDB-lite"/>
    </source>
</evidence>
<reference evidence="2" key="1">
    <citation type="submission" date="2022-07" db="EMBL/GenBank/DDBJ databases">
        <authorList>
            <person name="Macas J."/>
            <person name="Novak P."/>
            <person name="Neumann P."/>
        </authorList>
    </citation>
    <scope>NUCLEOTIDE SEQUENCE</scope>
</reference>
<evidence type="ECO:0000313" key="3">
    <source>
        <dbReference type="Proteomes" id="UP001152484"/>
    </source>
</evidence>
<proteinExistence type="predicted"/>
<sequence length="106" mass="12508">MKRGSHFVDMGNLHRNQKKEIVRTHPSSRKGKGRARSPSQRRDDFETDYQRRDADAMSDEQLTQLLAQQDGAFTNNVTSPTLTKSSRMRMRRRRIRRRLRLRVTAP</sequence>
<dbReference type="Proteomes" id="UP001152484">
    <property type="component" value="Unassembled WGS sequence"/>
</dbReference>
<dbReference type="EMBL" id="CAMAPE010000044">
    <property type="protein sequence ID" value="CAH9102895.1"/>
    <property type="molecule type" value="Genomic_DNA"/>
</dbReference>
<organism evidence="2 3">
    <name type="scientific">Cuscuta europaea</name>
    <name type="common">European dodder</name>
    <dbReference type="NCBI Taxonomy" id="41803"/>
    <lineage>
        <taxon>Eukaryota</taxon>
        <taxon>Viridiplantae</taxon>
        <taxon>Streptophyta</taxon>
        <taxon>Embryophyta</taxon>
        <taxon>Tracheophyta</taxon>
        <taxon>Spermatophyta</taxon>
        <taxon>Magnoliopsida</taxon>
        <taxon>eudicotyledons</taxon>
        <taxon>Gunneridae</taxon>
        <taxon>Pentapetalae</taxon>
        <taxon>asterids</taxon>
        <taxon>lamiids</taxon>
        <taxon>Solanales</taxon>
        <taxon>Convolvulaceae</taxon>
        <taxon>Cuscuteae</taxon>
        <taxon>Cuscuta</taxon>
        <taxon>Cuscuta subgen. Cuscuta</taxon>
    </lineage>
</organism>